<dbReference type="SUPFAM" id="SSF57850">
    <property type="entry name" value="RING/U-box"/>
    <property type="match status" value="1"/>
</dbReference>
<protein>
    <submittedName>
        <fullName evidence="11">Uncharacterized protein</fullName>
    </submittedName>
</protein>
<dbReference type="InterPro" id="IPR018957">
    <property type="entry name" value="Znf_C3HC4_RING-type"/>
</dbReference>
<dbReference type="PANTHER" id="PTHR19969">
    <property type="entry name" value="SH2-SH3 ADAPTOR PROTEIN-RELATED"/>
    <property type="match status" value="1"/>
</dbReference>
<evidence type="ECO:0000313" key="12">
    <source>
        <dbReference type="Proteomes" id="UP001066276"/>
    </source>
</evidence>
<dbReference type="Gene3D" id="3.30.505.10">
    <property type="entry name" value="SH2 domain"/>
    <property type="match status" value="1"/>
</dbReference>
<dbReference type="EMBL" id="JANPWB010000011">
    <property type="protein sequence ID" value="KAJ1125782.1"/>
    <property type="molecule type" value="Genomic_DNA"/>
</dbReference>
<dbReference type="GO" id="GO:0016477">
    <property type="term" value="P:cell migration"/>
    <property type="evidence" value="ECO:0007669"/>
    <property type="project" value="TreeGrafter"/>
</dbReference>
<dbReference type="Proteomes" id="UP001066276">
    <property type="component" value="Chromosome 7"/>
</dbReference>
<keyword evidence="2" id="KW-0479">Metal-binding</keyword>
<gene>
    <name evidence="11" type="ORF">NDU88_004204</name>
</gene>
<dbReference type="PANTHER" id="PTHR19969:SF5">
    <property type="entry name" value="CRK-LIKE PROTEIN"/>
    <property type="match status" value="1"/>
</dbReference>
<dbReference type="PRINTS" id="PR00401">
    <property type="entry name" value="SH2DOMAIN"/>
</dbReference>
<evidence type="ECO:0000259" key="9">
    <source>
        <dbReference type="PROSITE" id="PS50001"/>
    </source>
</evidence>
<evidence type="ECO:0000313" key="11">
    <source>
        <dbReference type="EMBL" id="KAJ1125782.1"/>
    </source>
</evidence>
<dbReference type="AlphaFoldDB" id="A0AAV7PEB9"/>
<evidence type="ECO:0000256" key="7">
    <source>
        <dbReference type="PROSITE-ProRule" id="PRU00175"/>
    </source>
</evidence>
<keyword evidence="1" id="KW-0808">Transferase</keyword>
<dbReference type="InterPro" id="IPR051184">
    <property type="entry name" value="Tyrosine-phos_adapter"/>
</dbReference>
<accession>A0AAV7PEB9</accession>
<evidence type="ECO:0000256" key="3">
    <source>
        <dbReference type="ARBA" id="ARBA00022771"/>
    </source>
</evidence>
<evidence type="ECO:0000256" key="1">
    <source>
        <dbReference type="ARBA" id="ARBA00022679"/>
    </source>
</evidence>
<evidence type="ECO:0000256" key="8">
    <source>
        <dbReference type="PROSITE-ProRule" id="PRU00191"/>
    </source>
</evidence>
<dbReference type="GO" id="GO:0008270">
    <property type="term" value="F:zinc ion binding"/>
    <property type="evidence" value="ECO:0007669"/>
    <property type="project" value="UniProtKB-KW"/>
</dbReference>
<dbReference type="GO" id="GO:0016740">
    <property type="term" value="F:transferase activity"/>
    <property type="evidence" value="ECO:0007669"/>
    <property type="project" value="UniProtKB-KW"/>
</dbReference>
<name>A0AAV7PEB9_PLEWA</name>
<evidence type="ECO:0000256" key="2">
    <source>
        <dbReference type="ARBA" id="ARBA00022723"/>
    </source>
</evidence>
<comment type="caution">
    <text evidence="11">The sequence shown here is derived from an EMBL/GenBank/DDBJ whole genome shotgun (WGS) entry which is preliminary data.</text>
</comment>
<dbReference type="PROSITE" id="PS00518">
    <property type="entry name" value="ZF_RING_1"/>
    <property type="match status" value="1"/>
</dbReference>
<evidence type="ECO:0000259" key="10">
    <source>
        <dbReference type="PROSITE" id="PS50089"/>
    </source>
</evidence>
<keyword evidence="3 7" id="KW-0863">Zinc-finger</keyword>
<dbReference type="Pfam" id="PF00017">
    <property type="entry name" value="SH2"/>
    <property type="match status" value="1"/>
</dbReference>
<dbReference type="GO" id="GO:0035591">
    <property type="term" value="F:signaling adaptor activity"/>
    <property type="evidence" value="ECO:0007669"/>
    <property type="project" value="TreeGrafter"/>
</dbReference>
<dbReference type="SMART" id="SM00252">
    <property type="entry name" value="SH2"/>
    <property type="match status" value="1"/>
</dbReference>
<sequence length="163" mass="18629">MPVILECGHNFCGDCIRQVWQGKKVYSCPECRQEFAHQRFIANRVLGNLAEKAQSWPAVQRAEEAHQIQTSFDFGDRSEWYFGPVDRAEAEDLLKRQPPGTFLVRDSATCPGDYVLSVSENSKVRHYIIHNLPGKLTMGPKEFPNFTSLLDFYTSHYLDTATL</sequence>
<organism evidence="11 12">
    <name type="scientific">Pleurodeles waltl</name>
    <name type="common">Iberian ribbed newt</name>
    <dbReference type="NCBI Taxonomy" id="8319"/>
    <lineage>
        <taxon>Eukaryota</taxon>
        <taxon>Metazoa</taxon>
        <taxon>Chordata</taxon>
        <taxon>Craniata</taxon>
        <taxon>Vertebrata</taxon>
        <taxon>Euteleostomi</taxon>
        <taxon>Amphibia</taxon>
        <taxon>Batrachia</taxon>
        <taxon>Caudata</taxon>
        <taxon>Salamandroidea</taxon>
        <taxon>Salamandridae</taxon>
        <taxon>Pleurodelinae</taxon>
        <taxon>Pleurodeles</taxon>
    </lineage>
</organism>
<dbReference type="PROSITE" id="PS50089">
    <property type="entry name" value="ZF_RING_2"/>
    <property type="match status" value="1"/>
</dbReference>
<dbReference type="InterPro" id="IPR013083">
    <property type="entry name" value="Znf_RING/FYVE/PHD"/>
</dbReference>
<keyword evidence="5" id="KW-0862">Zinc</keyword>
<evidence type="ECO:0000256" key="4">
    <source>
        <dbReference type="ARBA" id="ARBA00022786"/>
    </source>
</evidence>
<dbReference type="Pfam" id="PF00097">
    <property type="entry name" value="zf-C3HC4"/>
    <property type="match status" value="1"/>
</dbReference>
<dbReference type="InterPro" id="IPR000980">
    <property type="entry name" value="SH2"/>
</dbReference>
<evidence type="ECO:0000256" key="5">
    <source>
        <dbReference type="ARBA" id="ARBA00022833"/>
    </source>
</evidence>
<evidence type="ECO:0000256" key="6">
    <source>
        <dbReference type="ARBA" id="ARBA00022999"/>
    </source>
</evidence>
<keyword evidence="12" id="KW-1185">Reference proteome</keyword>
<dbReference type="GO" id="GO:0005737">
    <property type="term" value="C:cytoplasm"/>
    <property type="evidence" value="ECO:0007669"/>
    <property type="project" value="TreeGrafter"/>
</dbReference>
<feature type="domain" description="SH2" evidence="9">
    <location>
        <begin position="80"/>
        <end position="163"/>
    </location>
</feature>
<dbReference type="InterPro" id="IPR001841">
    <property type="entry name" value="Znf_RING"/>
</dbReference>
<dbReference type="Gene3D" id="3.30.40.10">
    <property type="entry name" value="Zinc/RING finger domain, C3HC4 (zinc finger)"/>
    <property type="match status" value="1"/>
</dbReference>
<dbReference type="GO" id="GO:0007167">
    <property type="term" value="P:enzyme-linked receptor protein signaling pathway"/>
    <property type="evidence" value="ECO:0007669"/>
    <property type="project" value="TreeGrafter"/>
</dbReference>
<dbReference type="SUPFAM" id="SSF55550">
    <property type="entry name" value="SH2 domain"/>
    <property type="match status" value="1"/>
</dbReference>
<dbReference type="InterPro" id="IPR036860">
    <property type="entry name" value="SH2_dom_sf"/>
</dbReference>
<reference evidence="11" key="1">
    <citation type="journal article" date="2022" name="bioRxiv">
        <title>Sequencing and chromosome-scale assembly of the giantPleurodeles waltlgenome.</title>
        <authorList>
            <person name="Brown T."/>
            <person name="Elewa A."/>
            <person name="Iarovenko S."/>
            <person name="Subramanian E."/>
            <person name="Araus A.J."/>
            <person name="Petzold A."/>
            <person name="Susuki M."/>
            <person name="Suzuki K.-i.T."/>
            <person name="Hayashi T."/>
            <person name="Toyoda A."/>
            <person name="Oliveira C."/>
            <person name="Osipova E."/>
            <person name="Leigh N.D."/>
            <person name="Simon A."/>
            <person name="Yun M.H."/>
        </authorList>
    </citation>
    <scope>NUCLEOTIDE SEQUENCE</scope>
    <source>
        <strain evidence="11">20211129_DDA</strain>
        <tissue evidence="11">Liver</tissue>
    </source>
</reference>
<keyword evidence="6 8" id="KW-0727">SH2 domain</keyword>
<keyword evidence="4" id="KW-0833">Ubl conjugation pathway</keyword>
<dbReference type="PROSITE" id="PS50001">
    <property type="entry name" value="SH2"/>
    <property type="match status" value="1"/>
</dbReference>
<dbReference type="InterPro" id="IPR017907">
    <property type="entry name" value="Znf_RING_CS"/>
</dbReference>
<dbReference type="GO" id="GO:0030971">
    <property type="term" value="F:receptor tyrosine kinase binding"/>
    <property type="evidence" value="ECO:0007669"/>
    <property type="project" value="TreeGrafter"/>
</dbReference>
<proteinExistence type="predicted"/>
<feature type="domain" description="RING-type" evidence="10">
    <location>
        <begin position="3"/>
        <end position="32"/>
    </location>
</feature>